<dbReference type="EMBL" id="BGPR01051247">
    <property type="protein sequence ID" value="GBO28208.1"/>
    <property type="molecule type" value="Genomic_DNA"/>
</dbReference>
<feature type="compositionally biased region" description="Polar residues" evidence="1">
    <location>
        <begin position="24"/>
        <end position="36"/>
    </location>
</feature>
<evidence type="ECO:0000313" key="3">
    <source>
        <dbReference type="Proteomes" id="UP000499080"/>
    </source>
</evidence>
<evidence type="ECO:0000313" key="2">
    <source>
        <dbReference type="EMBL" id="GBO28208.1"/>
    </source>
</evidence>
<feature type="region of interest" description="Disordered" evidence="1">
    <location>
        <begin position="1"/>
        <end position="57"/>
    </location>
</feature>
<keyword evidence="3" id="KW-1185">Reference proteome</keyword>
<dbReference type="AlphaFoldDB" id="A0A4Y2VUZ2"/>
<name>A0A4Y2VUZ2_ARAVE</name>
<protein>
    <submittedName>
        <fullName evidence="2">Uncharacterized protein</fullName>
    </submittedName>
</protein>
<proteinExistence type="predicted"/>
<evidence type="ECO:0000256" key="1">
    <source>
        <dbReference type="SAM" id="MobiDB-lite"/>
    </source>
</evidence>
<comment type="caution">
    <text evidence="2">The sequence shown here is derived from an EMBL/GenBank/DDBJ whole genome shotgun (WGS) entry which is preliminary data.</text>
</comment>
<dbReference type="Proteomes" id="UP000499080">
    <property type="component" value="Unassembled WGS sequence"/>
</dbReference>
<feature type="compositionally biased region" description="Polar residues" evidence="1">
    <location>
        <begin position="1"/>
        <end position="17"/>
    </location>
</feature>
<gene>
    <name evidence="2" type="ORF">AVEN_16176_1</name>
</gene>
<sequence>IKLTSGHQAHVRTSSSRPDIKLTSGYQAHVRTSSSRPDIKLTSGLVSRSPKCSDFRQ</sequence>
<feature type="non-terminal residue" evidence="2">
    <location>
        <position position="1"/>
    </location>
</feature>
<organism evidence="2 3">
    <name type="scientific">Araneus ventricosus</name>
    <name type="common">Orbweaver spider</name>
    <name type="synonym">Epeira ventricosa</name>
    <dbReference type="NCBI Taxonomy" id="182803"/>
    <lineage>
        <taxon>Eukaryota</taxon>
        <taxon>Metazoa</taxon>
        <taxon>Ecdysozoa</taxon>
        <taxon>Arthropoda</taxon>
        <taxon>Chelicerata</taxon>
        <taxon>Arachnida</taxon>
        <taxon>Araneae</taxon>
        <taxon>Araneomorphae</taxon>
        <taxon>Entelegynae</taxon>
        <taxon>Araneoidea</taxon>
        <taxon>Araneidae</taxon>
        <taxon>Araneus</taxon>
    </lineage>
</organism>
<reference evidence="2 3" key="1">
    <citation type="journal article" date="2019" name="Sci. Rep.">
        <title>Orb-weaving spider Araneus ventricosus genome elucidates the spidroin gene catalogue.</title>
        <authorList>
            <person name="Kono N."/>
            <person name="Nakamura H."/>
            <person name="Ohtoshi R."/>
            <person name="Moran D.A.P."/>
            <person name="Shinohara A."/>
            <person name="Yoshida Y."/>
            <person name="Fujiwara M."/>
            <person name="Mori M."/>
            <person name="Tomita M."/>
            <person name="Arakawa K."/>
        </authorList>
    </citation>
    <scope>NUCLEOTIDE SEQUENCE [LARGE SCALE GENOMIC DNA]</scope>
</reference>
<accession>A0A4Y2VUZ2</accession>